<reference evidence="9 10" key="1">
    <citation type="submission" date="2019-12" db="EMBL/GenBank/DDBJ databases">
        <title>Whole genome sequencing of endophytic Actinobacterium Micromonospora sp. MPMI6T.</title>
        <authorList>
            <person name="Evv R."/>
            <person name="Podile A.R."/>
        </authorList>
    </citation>
    <scope>NUCLEOTIDE SEQUENCE [LARGE SCALE GENOMIC DNA]</scope>
    <source>
        <strain evidence="9 10">MPMI6</strain>
    </source>
</reference>
<dbReference type="PANTHER" id="PTHR23517:SF3">
    <property type="entry name" value="INTEGRAL MEMBRANE TRANSPORT PROTEIN"/>
    <property type="match status" value="1"/>
</dbReference>
<dbReference type="RefSeq" id="WP_208817645.1">
    <property type="nucleotide sequence ID" value="NZ_WVUH01000519.1"/>
</dbReference>
<name>A0ABS3W1B3_MICEH</name>
<feature type="transmembrane region" description="Helical" evidence="7">
    <location>
        <begin position="322"/>
        <end position="340"/>
    </location>
</feature>
<accession>A0ABS3W1B3</accession>
<dbReference type="Pfam" id="PF07690">
    <property type="entry name" value="MFS_1"/>
    <property type="match status" value="2"/>
</dbReference>
<evidence type="ECO:0000259" key="8">
    <source>
        <dbReference type="PROSITE" id="PS50850"/>
    </source>
</evidence>
<feature type="transmembrane region" description="Helical" evidence="7">
    <location>
        <begin position="300"/>
        <end position="316"/>
    </location>
</feature>
<feature type="transmembrane region" description="Helical" evidence="7">
    <location>
        <begin position="361"/>
        <end position="381"/>
    </location>
</feature>
<sequence length="430" mass="46723">MGFGQLHPNLRIRIVVGSVQRFLHIMVMPLMTLYLANRYGVALAGVLMLLVGVFDVVGTLLGGHLSDHRGRRPILLAGEFVVALAYALMAVAALPSVDVALLVYVGFVASSMAASLATPANDAMIVDVTDPDIRKFVYTINYWAINLALACGVLLGAFLYTDYFPHLLAAVALGSVAVFVVTLVWISETAPQLDAQEDRGVGSYLRNFFGGYQLVLRDKIFAALLLAATLRMALEVQINYYVNVRVSEEMPEQRLFSIGSFDATFSGVEVLGILRAENTLLIVLLTFLVLGVLKKLDDRPRLYAGVLLFTAGTMVLGVSNSAWVLIAAMFVITVGELLNVPVQQAMLADMVPEKSRTRYMAVFNLNVRMALLIASLLLTVGSVLRPWGMAALYGVFGLVIMLAYRPVLRARNARLAAEPQQPKQAEPTAG</sequence>
<evidence type="ECO:0000256" key="4">
    <source>
        <dbReference type="ARBA" id="ARBA00022692"/>
    </source>
</evidence>
<keyword evidence="10" id="KW-1185">Reference proteome</keyword>
<dbReference type="InterPro" id="IPR036259">
    <property type="entry name" value="MFS_trans_sf"/>
</dbReference>
<keyword evidence="6 7" id="KW-0472">Membrane</keyword>
<comment type="caution">
    <text evidence="9">The sequence shown here is derived from an EMBL/GenBank/DDBJ whole genome shotgun (WGS) entry which is preliminary data.</text>
</comment>
<feature type="domain" description="Major facilitator superfamily (MFS) profile" evidence="8">
    <location>
        <begin position="1"/>
        <end position="409"/>
    </location>
</feature>
<feature type="transmembrane region" description="Helical" evidence="7">
    <location>
        <begin position="273"/>
        <end position="293"/>
    </location>
</feature>
<evidence type="ECO:0000256" key="2">
    <source>
        <dbReference type="ARBA" id="ARBA00022448"/>
    </source>
</evidence>
<evidence type="ECO:0000256" key="1">
    <source>
        <dbReference type="ARBA" id="ARBA00004651"/>
    </source>
</evidence>
<dbReference type="EMBL" id="WVUH01000519">
    <property type="protein sequence ID" value="MBO4210567.1"/>
    <property type="molecule type" value="Genomic_DNA"/>
</dbReference>
<evidence type="ECO:0000313" key="9">
    <source>
        <dbReference type="EMBL" id="MBO4210567.1"/>
    </source>
</evidence>
<dbReference type="SUPFAM" id="SSF103473">
    <property type="entry name" value="MFS general substrate transporter"/>
    <property type="match status" value="1"/>
</dbReference>
<dbReference type="InterPro" id="IPR011701">
    <property type="entry name" value="MFS"/>
</dbReference>
<dbReference type="Gene3D" id="1.20.1250.20">
    <property type="entry name" value="MFS general substrate transporter like domains"/>
    <property type="match status" value="2"/>
</dbReference>
<organism evidence="9 10">
    <name type="scientific">Micromonospora echinofusca</name>
    <dbReference type="NCBI Taxonomy" id="47858"/>
    <lineage>
        <taxon>Bacteria</taxon>
        <taxon>Bacillati</taxon>
        <taxon>Actinomycetota</taxon>
        <taxon>Actinomycetes</taxon>
        <taxon>Micromonosporales</taxon>
        <taxon>Micromonosporaceae</taxon>
        <taxon>Micromonospora</taxon>
    </lineage>
</organism>
<proteinExistence type="predicted"/>
<dbReference type="PANTHER" id="PTHR23517">
    <property type="entry name" value="RESISTANCE PROTEIN MDTM, PUTATIVE-RELATED-RELATED"/>
    <property type="match status" value="1"/>
</dbReference>
<evidence type="ECO:0000256" key="6">
    <source>
        <dbReference type="ARBA" id="ARBA00023136"/>
    </source>
</evidence>
<dbReference type="InterPro" id="IPR050171">
    <property type="entry name" value="MFS_Transporters"/>
</dbReference>
<feature type="transmembrane region" description="Helical" evidence="7">
    <location>
        <begin position="99"/>
        <end position="119"/>
    </location>
</feature>
<keyword evidence="2" id="KW-0813">Transport</keyword>
<gene>
    <name evidence="9" type="ORF">GSF22_31925</name>
</gene>
<feature type="transmembrane region" description="Helical" evidence="7">
    <location>
        <begin position="166"/>
        <end position="186"/>
    </location>
</feature>
<keyword evidence="5 7" id="KW-1133">Transmembrane helix</keyword>
<protein>
    <submittedName>
        <fullName evidence="9">MFS transporter</fullName>
    </submittedName>
</protein>
<evidence type="ECO:0000313" key="10">
    <source>
        <dbReference type="Proteomes" id="UP000823521"/>
    </source>
</evidence>
<evidence type="ECO:0000256" key="5">
    <source>
        <dbReference type="ARBA" id="ARBA00022989"/>
    </source>
</evidence>
<comment type="subcellular location">
    <subcellularLocation>
        <location evidence="1">Cell membrane</location>
        <topology evidence="1">Multi-pass membrane protein</topology>
    </subcellularLocation>
</comment>
<feature type="transmembrane region" description="Helical" evidence="7">
    <location>
        <begin position="74"/>
        <end position="93"/>
    </location>
</feature>
<feature type="transmembrane region" description="Helical" evidence="7">
    <location>
        <begin position="387"/>
        <end position="404"/>
    </location>
</feature>
<evidence type="ECO:0000256" key="3">
    <source>
        <dbReference type="ARBA" id="ARBA00022475"/>
    </source>
</evidence>
<dbReference type="Proteomes" id="UP000823521">
    <property type="component" value="Unassembled WGS sequence"/>
</dbReference>
<evidence type="ECO:0000256" key="7">
    <source>
        <dbReference type="SAM" id="Phobius"/>
    </source>
</evidence>
<keyword evidence="3" id="KW-1003">Cell membrane</keyword>
<dbReference type="InterPro" id="IPR020846">
    <property type="entry name" value="MFS_dom"/>
</dbReference>
<feature type="transmembrane region" description="Helical" evidence="7">
    <location>
        <begin position="140"/>
        <end position="160"/>
    </location>
</feature>
<keyword evidence="4 7" id="KW-0812">Transmembrane</keyword>
<dbReference type="PROSITE" id="PS50850">
    <property type="entry name" value="MFS"/>
    <property type="match status" value="1"/>
</dbReference>
<feature type="transmembrane region" description="Helical" evidence="7">
    <location>
        <begin position="41"/>
        <end position="62"/>
    </location>
</feature>